<dbReference type="PANTHER" id="PTHR11505">
    <property type="entry name" value="L1 TRANSPOSABLE ELEMENT-RELATED"/>
    <property type="match status" value="1"/>
</dbReference>
<dbReference type="EMBL" id="OZ035845">
    <property type="protein sequence ID" value="CAL1599621.1"/>
    <property type="molecule type" value="Genomic_DNA"/>
</dbReference>
<feature type="coiled-coil region" evidence="1">
    <location>
        <begin position="17"/>
        <end position="55"/>
    </location>
</feature>
<name>A0AAV2LGC5_KNICA</name>
<evidence type="ECO:0000313" key="2">
    <source>
        <dbReference type="EMBL" id="CAL1599621.1"/>
    </source>
</evidence>
<organism evidence="2 3">
    <name type="scientific">Knipowitschia caucasica</name>
    <name type="common">Caucasian dwarf goby</name>
    <name type="synonym">Pomatoschistus caucasicus</name>
    <dbReference type="NCBI Taxonomy" id="637954"/>
    <lineage>
        <taxon>Eukaryota</taxon>
        <taxon>Metazoa</taxon>
        <taxon>Chordata</taxon>
        <taxon>Craniata</taxon>
        <taxon>Vertebrata</taxon>
        <taxon>Euteleostomi</taxon>
        <taxon>Actinopterygii</taxon>
        <taxon>Neopterygii</taxon>
        <taxon>Teleostei</taxon>
        <taxon>Neoteleostei</taxon>
        <taxon>Acanthomorphata</taxon>
        <taxon>Gobiaria</taxon>
        <taxon>Gobiiformes</taxon>
        <taxon>Gobioidei</taxon>
        <taxon>Gobiidae</taxon>
        <taxon>Gobiinae</taxon>
        <taxon>Knipowitschia</taxon>
    </lineage>
</organism>
<protein>
    <submittedName>
        <fullName evidence="2">Uncharacterized protein</fullName>
    </submittedName>
</protein>
<dbReference type="Gene3D" id="1.20.5.2280">
    <property type="match status" value="1"/>
</dbReference>
<dbReference type="AlphaFoldDB" id="A0AAV2LGC5"/>
<dbReference type="Gene3D" id="3.30.70.1820">
    <property type="entry name" value="L1 transposable element, RRM domain"/>
    <property type="match status" value="1"/>
</dbReference>
<accession>A0AAV2LGC5</accession>
<dbReference type="InterPro" id="IPR004244">
    <property type="entry name" value="Transposase_22"/>
</dbReference>
<evidence type="ECO:0000256" key="1">
    <source>
        <dbReference type="SAM" id="Coils"/>
    </source>
</evidence>
<dbReference type="Proteomes" id="UP001497482">
    <property type="component" value="Chromosome 23"/>
</dbReference>
<proteinExistence type="predicted"/>
<dbReference type="SUPFAM" id="SSF57997">
    <property type="entry name" value="Tropomyosin"/>
    <property type="match status" value="1"/>
</dbReference>
<sequence>MPHEEDEPAGSGILEEIRRLRQEHKDAAADNKQALARVEKSIQDVAKQMSTLEKRTWELETRVGNTEDRMTQLEKAVVYLLQSEAKVAAKCNELEARGRRKNIRIHGVEERAEKNDVVGFVKELIRSKLDLPTAQLRIFSEDGTNRTETFASLKDAASMLRNMGISVVEEDESESEKIRHDILSGNWTLVTSQGQSKGPA</sequence>
<reference evidence="2 3" key="1">
    <citation type="submission" date="2024-04" db="EMBL/GenBank/DDBJ databases">
        <authorList>
            <person name="Waldvogel A.-M."/>
            <person name="Schoenle A."/>
        </authorList>
    </citation>
    <scope>NUCLEOTIDE SEQUENCE [LARGE SCALE GENOMIC DNA]</scope>
</reference>
<keyword evidence="3" id="KW-1185">Reference proteome</keyword>
<evidence type="ECO:0000313" key="3">
    <source>
        <dbReference type="Proteomes" id="UP001497482"/>
    </source>
</evidence>
<gene>
    <name evidence="2" type="ORF">KC01_LOCUS27862</name>
</gene>
<keyword evidence="1" id="KW-0175">Coiled coil</keyword>